<protein>
    <submittedName>
        <fullName evidence="3">CRE-SPD-1 protein</fullName>
    </submittedName>
</protein>
<dbReference type="InterPro" id="IPR007145">
    <property type="entry name" value="MAP65_Ase1_PRC1"/>
</dbReference>
<dbReference type="OrthoDB" id="642895at2759"/>
<dbReference type="FunCoup" id="E3LY01">
    <property type="interactions" value="1370"/>
</dbReference>
<feature type="region of interest" description="Disordered" evidence="2">
    <location>
        <begin position="409"/>
        <end position="441"/>
    </location>
</feature>
<dbReference type="GO" id="GO:0008017">
    <property type="term" value="F:microtubule binding"/>
    <property type="evidence" value="ECO:0007669"/>
    <property type="project" value="InterPro"/>
</dbReference>
<keyword evidence="1" id="KW-0175">Coiled coil</keyword>
<dbReference type="Proteomes" id="UP000008281">
    <property type="component" value="Unassembled WGS sequence"/>
</dbReference>
<evidence type="ECO:0000313" key="4">
    <source>
        <dbReference type="Proteomes" id="UP000008281"/>
    </source>
</evidence>
<dbReference type="InParanoid" id="E3LY01"/>
<dbReference type="PANTHER" id="PTHR19321:SF41">
    <property type="entry name" value="FASCETTO-RELATED"/>
    <property type="match status" value="1"/>
</dbReference>
<dbReference type="EMBL" id="DS268418">
    <property type="protein sequence ID" value="EFO84648.1"/>
    <property type="molecule type" value="Genomic_DNA"/>
</dbReference>
<feature type="compositionally biased region" description="Polar residues" evidence="2">
    <location>
        <begin position="470"/>
        <end position="496"/>
    </location>
</feature>
<feature type="region of interest" description="Disordered" evidence="2">
    <location>
        <begin position="470"/>
        <end position="521"/>
    </location>
</feature>
<dbReference type="Pfam" id="PF03999">
    <property type="entry name" value="MAP65_ASE1"/>
    <property type="match status" value="2"/>
</dbReference>
<sequence>MSRRHSVVDAYSTVDAKIRETMRQLSNLWDEVDMSESMRLKRVESAFTHISGLCDDMLAGEKDMVSSLRLSISEDMKNVRKMRSELEMDEYQRPDDIKEGSIALRRNLQQEVKNLETEFQKRHEDQKNLIEKIHRLKRRLDSDFDFEYEIHTLFPMSAFQKYTEDCREMEELLSQRWHRIEQLQTEMKQWRSMANNVAEYIKEDKELKDILDRNIDSEDFIFSDEIVDALESYYNDLKPLYTHWLEDIEFRWTEEFEKLYDLWEKCMVPRGERRYLATFEPSINSEKILEQLKDERKRLDKKYKSCKVVYELVEKWNVVWQEKLGIDEKRRQPDYYKKVNVLPDNKRERELVAQMPVIEKEIRAAHRKYQEENEDNSQILIQGMEPSEYIKFVQEEHKRELKFELQLKKEEKTRLQSPTPSRTPRTQKRTMFRTPMSSTKMEPVAKKLNFDVDLPPCMSPATSEMISFITPTRKQLSGPKTSSPKETLARTCSTPMSKRAMTPSSMASGASSAKKPLLRRN</sequence>
<dbReference type="eggNOG" id="ENOG502SVD6">
    <property type="taxonomic scope" value="Eukaryota"/>
</dbReference>
<evidence type="ECO:0000256" key="2">
    <source>
        <dbReference type="SAM" id="MobiDB-lite"/>
    </source>
</evidence>
<feature type="coiled-coil region" evidence="1">
    <location>
        <begin position="282"/>
        <end position="309"/>
    </location>
</feature>
<organism evidence="4">
    <name type="scientific">Caenorhabditis remanei</name>
    <name type="common">Caenorhabditis vulgaris</name>
    <dbReference type="NCBI Taxonomy" id="31234"/>
    <lineage>
        <taxon>Eukaryota</taxon>
        <taxon>Metazoa</taxon>
        <taxon>Ecdysozoa</taxon>
        <taxon>Nematoda</taxon>
        <taxon>Chromadorea</taxon>
        <taxon>Rhabditida</taxon>
        <taxon>Rhabditina</taxon>
        <taxon>Rhabditomorpha</taxon>
        <taxon>Rhabditoidea</taxon>
        <taxon>Rhabditidae</taxon>
        <taxon>Peloderinae</taxon>
        <taxon>Caenorhabditis</taxon>
    </lineage>
</organism>
<dbReference type="KEGG" id="crq:GCK72_001102"/>
<dbReference type="HOGENOM" id="CLU_580352_0_0_1"/>
<gene>
    <name evidence="3" type="primary">Cre-spd-1</name>
    <name evidence="3" type="ORF">CRE_03741</name>
</gene>
<dbReference type="PANTHER" id="PTHR19321">
    <property type="entry name" value="PROTEIN REGULATOR OF CYTOKINESIS 1 PRC1-RELATED"/>
    <property type="match status" value="1"/>
</dbReference>
<dbReference type="CTD" id="9801337"/>
<dbReference type="OMA" id="GMDFANT"/>
<evidence type="ECO:0000256" key="1">
    <source>
        <dbReference type="SAM" id="Coils"/>
    </source>
</evidence>
<dbReference type="RefSeq" id="XP_003111148.2">
    <property type="nucleotide sequence ID" value="XM_003111100.2"/>
</dbReference>
<dbReference type="GO" id="GO:0051256">
    <property type="term" value="P:mitotic spindle midzone assembly"/>
    <property type="evidence" value="ECO:0007669"/>
    <property type="project" value="TreeGrafter"/>
</dbReference>
<dbReference type="AlphaFoldDB" id="E3LY01"/>
<dbReference type="GO" id="GO:1990023">
    <property type="term" value="C:mitotic spindle midzone"/>
    <property type="evidence" value="ECO:0007669"/>
    <property type="project" value="TreeGrafter"/>
</dbReference>
<feature type="compositionally biased region" description="Low complexity" evidence="2">
    <location>
        <begin position="504"/>
        <end position="513"/>
    </location>
</feature>
<name>E3LY01_CAERE</name>
<evidence type="ECO:0000313" key="3">
    <source>
        <dbReference type="EMBL" id="EFO84648.1"/>
    </source>
</evidence>
<accession>E3LY01</accession>
<dbReference type="Gene3D" id="1.20.58.1520">
    <property type="match status" value="1"/>
</dbReference>
<feature type="coiled-coil region" evidence="1">
    <location>
        <begin position="98"/>
        <end position="125"/>
    </location>
</feature>
<dbReference type="GeneID" id="9801337"/>
<dbReference type="STRING" id="31234.E3LY01"/>
<proteinExistence type="predicted"/>
<dbReference type="GO" id="GO:0005737">
    <property type="term" value="C:cytoplasm"/>
    <property type="evidence" value="ECO:0007669"/>
    <property type="project" value="TreeGrafter"/>
</dbReference>
<feature type="compositionally biased region" description="Polar residues" evidence="2">
    <location>
        <begin position="415"/>
        <end position="424"/>
    </location>
</feature>
<reference evidence="3" key="1">
    <citation type="submission" date="2007-07" db="EMBL/GenBank/DDBJ databases">
        <title>PCAP assembly of the Caenorhabditis remanei genome.</title>
        <authorList>
            <consortium name="The Caenorhabditis remanei Sequencing Consortium"/>
            <person name="Wilson R.K."/>
        </authorList>
    </citation>
    <scope>NUCLEOTIDE SEQUENCE [LARGE SCALE GENOMIC DNA]</scope>
    <source>
        <strain evidence="3">PB4641</strain>
    </source>
</reference>
<keyword evidence="4" id="KW-1185">Reference proteome</keyword>